<proteinExistence type="predicted"/>
<feature type="compositionally biased region" description="Basic and acidic residues" evidence="2">
    <location>
        <begin position="732"/>
        <end position="744"/>
    </location>
</feature>
<dbReference type="Proteomes" id="UP000701801">
    <property type="component" value="Unassembled WGS sequence"/>
</dbReference>
<feature type="compositionally biased region" description="Pro residues" evidence="2">
    <location>
        <begin position="821"/>
        <end position="832"/>
    </location>
</feature>
<name>A0A9N9LQM2_9HELO</name>
<evidence type="ECO:0000313" key="3">
    <source>
        <dbReference type="EMBL" id="CAG8979519.1"/>
    </source>
</evidence>
<evidence type="ECO:0000256" key="2">
    <source>
        <dbReference type="SAM" id="MobiDB-lite"/>
    </source>
</evidence>
<feature type="compositionally biased region" description="Polar residues" evidence="2">
    <location>
        <begin position="788"/>
        <end position="806"/>
    </location>
</feature>
<dbReference type="EMBL" id="CAJVRM010000318">
    <property type="protein sequence ID" value="CAG8979519.1"/>
    <property type="molecule type" value="Genomic_DNA"/>
</dbReference>
<feature type="compositionally biased region" description="Basic and acidic residues" evidence="2">
    <location>
        <begin position="248"/>
        <end position="296"/>
    </location>
</feature>
<reference evidence="3" key="1">
    <citation type="submission" date="2021-07" db="EMBL/GenBank/DDBJ databases">
        <authorList>
            <person name="Durling M."/>
        </authorList>
    </citation>
    <scope>NUCLEOTIDE SEQUENCE</scope>
</reference>
<feature type="region of interest" description="Disordered" evidence="2">
    <location>
        <begin position="730"/>
        <end position="749"/>
    </location>
</feature>
<sequence length="1001" mass="109280">MKVEHKRLKDECCTLKFNEIDAEESAQVISDGGATRSCFVLTKPGVPITFQCTTHLPENTEEFIEVVVDGVSRSMATVRKGQGKKHFYKTKFDKVLSYRFEGGKKKGLKICDNIKTTPGAPASAVSTIEVQHWRKYPENSETAASGVQSAKERAPKYDQVPRWSDREQTFSDDIPHEYSIQFTGDGKSSKTLKDRIAEDKDDFKHFRTYKFRYINVCYLDLVSPDQFQKLGGATPSAKQSSPQVVVPVKDKSQEKQSKETAENDRKVSKFVKSNEKESGESSKTTLEKSEKSKAEESPSAQTGENKTPSEPTTNGKPESLDAVKAARKVSETTSSSKPATEGKPGERATTIDLRSQSPDFGGWPSDDEDAELVPDQVLSPSPLPEKDEEIEENAVGHTELPAEKQFTVLEEGQDVLEDYHATVEELIQEDQEAANSFKPIALEDMDIDAEMEEGEVAPVPALVSKKRSVVYGFPGGPADKCRARDDAMRSSADPMEGVQSTRSSTPVDEDKGDKGAESTDAKNSLMTPPPSTQKLVESIEVPVSSTPLNNLQSPTRALSPLRNVHPISEEDGASAVTAIRNPARRFSFENGMNLIQRVEEGAREGNIGNLNSLDLNVPESRFARIPRTSGNRRPAGKGMSASPAPENIPAHIRQQSSKESLQALFHLESVPVPRTEKVVLVEDEYVIPKLSKQDALSAKPVPNRENGVVPRIDSPKDNNIDVEKLIGAIDPSKQKDAPTKKPIGEKAGISRPLLSEAGVLFEKNDHVVPKTQDSFLRAHKKRQEQERLSVSTQLVPVRTPSPTALTPTIPPRPQKVTAPRPSTPPTPSPAPRSRPSDFSVKQSIEKPSKHAKQPSAVTNPVEQLSNPSSSKPTPAIAQPKPSKPNGVAQGVSTSATNTSTSKNKKRKANGEGINGIDGRAAKKVATSTSTSTAANKAETDLNQAKRAALARLEKAKKVREDLDKKEALLEEIKGIEEEAARIEGENEVKKENMEKFGDMSV</sequence>
<feature type="compositionally biased region" description="Low complexity" evidence="2">
    <location>
        <begin position="892"/>
        <end position="901"/>
    </location>
</feature>
<feature type="coiled-coil region" evidence="1">
    <location>
        <begin position="945"/>
        <end position="992"/>
    </location>
</feature>
<feature type="compositionally biased region" description="Polar residues" evidence="2">
    <location>
        <begin position="298"/>
        <end position="316"/>
    </location>
</feature>
<protein>
    <submittedName>
        <fullName evidence="3">Uncharacterized protein</fullName>
    </submittedName>
</protein>
<feature type="compositionally biased region" description="Polar residues" evidence="2">
    <location>
        <begin position="139"/>
        <end position="148"/>
    </location>
</feature>
<keyword evidence="1" id="KW-0175">Coiled coil</keyword>
<feature type="region of interest" description="Disordered" evidence="2">
    <location>
        <begin position="626"/>
        <end position="647"/>
    </location>
</feature>
<dbReference type="AlphaFoldDB" id="A0A9N9LQM2"/>
<feature type="compositionally biased region" description="Low complexity" evidence="2">
    <location>
        <begin position="923"/>
        <end position="936"/>
    </location>
</feature>
<feature type="compositionally biased region" description="Basic and acidic residues" evidence="2">
    <location>
        <begin position="508"/>
        <end position="520"/>
    </location>
</feature>
<evidence type="ECO:0000256" key="1">
    <source>
        <dbReference type="SAM" id="Coils"/>
    </source>
</evidence>
<feature type="region of interest" description="Disordered" evidence="2">
    <location>
        <begin position="231"/>
        <end position="389"/>
    </location>
</feature>
<keyword evidence="4" id="KW-1185">Reference proteome</keyword>
<feature type="region of interest" description="Disordered" evidence="2">
    <location>
        <begin position="762"/>
        <end position="938"/>
    </location>
</feature>
<organism evidence="3 4">
    <name type="scientific">Hymenoscyphus albidus</name>
    <dbReference type="NCBI Taxonomy" id="595503"/>
    <lineage>
        <taxon>Eukaryota</taxon>
        <taxon>Fungi</taxon>
        <taxon>Dikarya</taxon>
        <taxon>Ascomycota</taxon>
        <taxon>Pezizomycotina</taxon>
        <taxon>Leotiomycetes</taxon>
        <taxon>Helotiales</taxon>
        <taxon>Helotiaceae</taxon>
        <taxon>Hymenoscyphus</taxon>
    </lineage>
</organism>
<feature type="compositionally biased region" description="Basic and acidic residues" evidence="2">
    <location>
        <begin position="479"/>
        <end position="488"/>
    </location>
</feature>
<accession>A0A9N9LQM2</accession>
<feature type="compositionally biased region" description="Polar residues" evidence="2">
    <location>
        <begin position="543"/>
        <end position="556"/>
    </location>
</feature>
<dbReference type="OrthoDB" id="3564482at2759"/>
<comment type="caution">
    <text evidence="3">The sequence shown here is derived from an EMBL/GenBank/DDBJ whole genome shotgun (WGS) entry which is preliminary data.</text>
</comment>
<feature type="region of interest" description="Disordered" evidence="2">
    <location>
        <begin position="472"/>
        <end position="565"/>
    </location>
</feature>
<feature type="region of interest" description="Disordered" evidence="2">
    <location>
        <begin position="139"/>
        <end position="159"/>
    </location>
</feature>
<gene>
    <name evidence="3" type="ORF">HYALB_00004971</name>
</gene>
<evidence type="ECO:0000313" key="4">
    <source>
        <dbReference type="Proteomes" id="UP000701801"/>
    </source>
</evidence>
<feature type="compositionally biased region" description="Polar residues" evidence="2">
    <location>
        <begin position="855"/>
        <end position="872"/>
    </location>
</feature>